<dbReference type="AlphaFoldDB" id="A0ABC8RKZ4"/>
<organism evidence="2 3">
    <name type="scientific">Ilex paraguariensis</name>
    <name type="common">yerba mate</name>
    <dbReference type="NCBI Taxonomy" id="185542"/>
    <lineage>
        <taxon>Eukaryota</taxon>
        <taxon>Viridiplantae</taxon>
        <taxon>Streptophyta</taxon>
        <taxon>Embryophyta</taxon>
        <taxon>Tracheophyta</taxon>
        <taxon>Spermatophyta</taxon>
        <taxon>Magnoliopsida</taxon>
        <taxon>eudicotyledons</taxon>
        <taxon>Gunneridae</taxon>
        <taxon>Pentapetalae</taxon>
        <taxon>asterids</taxon>
        <taxon>campanulids</taxon>
        <taxon>Aquifoliales</taxon>
        <taxon>Aquifoliaceae</taxon>
        <taxon>Ilex</taxon>
    </lineage>
</organism>
<reference evidence="2 3" key="1">
    <citation type="submission" date="2024-02" db="EMBL/GenBank/DDBJ databases">
        <authorList>
            <person name="Vignale AGUSTIN F."/>
            <person name="Sosa J E."/>
            <person name="Modenutti C."/>
        </authorList>
    </citation>
    <scope>NUCLEOTIDE SEQUENCE [LARGE SCALE GENOMIC DNA]</scope>
</reference>
<gene>
    <name evidence="2" type="ORF">ILEXP_LOCUS12890</name>
</gene>
<comment type="caution">
    <text evidence="2">The sequence shown here is derived from an EMBL/GenBank/DDBJ whole genome shotgun (WGS) entry which is preliminary data.</text>
</comment>
<feature type="compositionally biased region" description="Basic and acidic residues" evidence="1">
    <location>
        <begin position="68"/>
        <end position="79"/>
    </location>
</feature>
<protein>
    <submittedName>
        <fullName evidence="2">Uncharacterized protein</fullName>
    </submittedName>
</protein>
<evidence type="ECO:0000313" key="2">
    <source>
        <dbReference type="EMBL" id="CAK9145097.1"/>
    </source>
</evidence>
<keyword evidence="3" id="KW-1185">Reference proteome</keyword>
<name>A0ABC8RKZ4_9AQUA</name>
<sequence>MQKLTGLRNGLRRFEIERQFTESEEREGGDEAVNPQYVIVQHQGHVQRLPTANRSRESYREASGLQRRLSEEHVRQDRVEGPHRRLQVHGLPGEADPSMLDSDDFLQKFHHALLELHLEEGALVCPETCWNFPSIRVFPICFFMKTSRNAPRIFLKQGTSLLKLNCSCFMISKE</sequence>
<dbReference type="Gene3D" id="2.20.25.10">
    <property type="match status" value="1"/>
</dbReference>
<dbReference type="Proteomes" id="UP001642360">
    <property type="component" value="Unassembled WGS sequence"/>
</dbReference>
<feature type="region of interest" description="Disordered" evidence="1">
    <location>
        <begin position="51"/>
        <end position="79"/>
    </location>
</feature>
<evidence type="ECO:0000313" key="3">
    <source>
        <dbReference type="Proteomes" id="UP001642360"/>
    </source>
</evidence>
<accession>A0ABC8RKZ4</accession>
<dbReference type="EMBL" id="CAUOFW020001458">
    <property type="protein sequence ID" value="CAK9145097.1"/>
    <property type="molecule type" value="Genomic_DNA"/>
</dbReference>
<proteinExistence type="predicted"/>
<evidence type="ECO:0000256" key="1">
    <source>
        <dbReference type="SAM" id="MobiDB-lite"/>
    </source>
</evidence>